<feature type="non-terminal residue" evidence="2">
    <location>
        <position position="82"/>
    </location>
</feature>
<keyword evidence="1" id="KW-0472">Membrane</keyword>
<keyword evidence="1" id="KW-0812">Transmembrane</keyword>
<evidence type="ECO:0000313" key="2">
    <source>
        <dbReference type="EMBL" id="CAK9039992.1"/>
    </source>
</evidence>
<dbReference type="EMBL" id="CAXAMN010013133">
    <property type="protein sequence ID" value="CAK9039992.1"/>
    <property type="molecule type" value="Genomic_DNA"/>
</dbReference>
<name>A0ABP0LMU0_9DINO</name>
<keyword evidence="1" id="KW-1133">Transmembrane helix</keyword>
<protein>
    <submittedName>
        <fullName evidence="2">Uncharacterized protein</fullName>
    </submittedName>
</protein>
<dbReference type="Proteomes" id="UP001642484">
    <property type="component" value="Unassembled WGS sequence"/>
</dbReference>
<reference evidence="2 3" key="1">
    <citation type="submission" date="2024-02" db="EMBL/GenBank/DDBJ databases">
        <authorList>
            <person name="Chen Y."/>
            <person name="Shah S."/>
            <person name="Dougan E. K."/>
            <person name="Thang M."/>
            <person name="Chan C."/>
        </authorList>
    </citation>
    <scope>NUCLEOTIDE SEQUENCE [LARGE SCALE GENOMIC DNA]</scope>
</reference>
<gene>
    <name evidence="2" type="ORF">CCMP2556_LOCUS21605</name>
</gene>
<feature type="transmembrane region" description="Helical" evidence="1">
    <location>
        <begin position="38"/>
        <end position="56"/>
    </location>
</feature>
<organism evidence="2 3">
    <name type="scientific">Durusdinium trenchii</name>
    <dbReference type="NCBI Taxonomy" id="1381693"/>
    <lineage>
        <taxon>Eukaryota</taxon>
        <taxon>Sar</taxon>
        <taxon>Alveolata</taxon>
        <taxon>Dinophyceae</taxon>
        <taxon>Suessiales</taxon>
        <taxon>Symbiodiniaceae</taxon>
        <taxon>Durusdinium</taxon>
    </lineage>
</organism>
<evidence type="ECO:0000256" key="1">
    <source>
        <dbReference type="SAM" id="Phobius"/>
    </source>
</evidence>
<sequence>MGNMLGNGREISPSWILTEEKQPFLYYSPKVWNSHTQLLGGMYILFFGMAVFSLRLRQKFLQTRRSLCIGQAALVVASNVAV</sequence>
<accession>A0ABP0LMU0</accession>
<keyword evidence="3" id="KW-1185">Reference proteome</keyword>
<proteinExistence type="predicted"/>
<comment type="caution">
    <text evidence="2">The sequence shown here is derived from an EMBL/GenBank/DDBJ whole genome shotgun (WGS) entry which is preliminary data.</text>
</comment>
<evidence type="ECO:0000313" key="3">
    <source>
        <dbReference type="Proteomes" id="UP001642484"/>
    </source>
</evidence>